<keyword evidence="2" id="KW-1185">Reference proteome</keyword>
<evidence type="ECO:0000313" key="1">
    <source>
        <dbReference type="EMBL" id="SAK57580.1"/>
    </source>
</evidence>
<protein>
    <submittedName>
        <fullName evidence="1">Uncharacterized protein</fullName>
    </submittedName>
</protein>
<evidence type="ECO:0000313" key="2">
    <source>
        <dbReference type="Proteomes" id="UP000054624"/>
    </source>
</evidence>
<reference evidence="2" key="1">
    <citation type="submission" date="2016-01" db="EMBL/GenBank/DDBJ databases">
        <authorList>
            <person name="Peeters Charlotte."/>
        </authorList>
    </citation>
    <scope>NUCLEOTIDE SEQUENCE [LARGE SCALE GENOMIC DNA]</scope>
</reference>
<name>A0A158AIH6_9BURK</name>
<sequence>MSVSGPNTWSTEATNTPALIRRLRTNSLRRPHQHLVLAFLWARRYLSRPLHLPQLESPSGSLSPGLDRAARRVPRRVLPSCPLAIPFDSPARGRNVHRPSVLLRAAVLTLRVKTAGDGPAGTTHDRLCLRSLLVVVSCLVAASPCSRFRCANLRPPLLRLPRRPKRITAPVCPVLRPHDIGQLLGNSFALFFLRSRLPFVFRTGMSRLLWPAHTPIPKHVQSAAVCRASCNVPSFVC</sequence>
<gene>
    <name evidence="1" type="ORF">AWB76_02475</name>
</gene>
<dbReference type="Proteomes" id="UP000054624">
    <property type="component" value="Unassembled WGS sequence"/>
</dbReference>
<accession>A0A158AIH6</accession>
<organism evidence="1 2">
    <name type="scientific">Caballeronia temeraria</name>
    <dbReference type="NCBI Taxonomy" id="1777137"/>
    <lineage>
        <taxon>Bacteria</taxon>
        <taxon>Pseudomonadati</taxon>
        <taxon>Pseudomonadota</taxon>
        <taxon>Betaproteobacteria</taxon>
        <taxon>Burkholderiales</taxon>
        <taxon>Burkholderiaceae</taxon>
        <taxon>Caballeronia</taxon>
    </lineage>
</organism>
<proteinExistence type="predicted"/>
<dbReference type="EMBL" id="FCOI02000006">
    <property type="protein sequence ID" value="SAK57580.1"/>
    <property type="molecule type" value="Genomic_DNA"/>
</dbReference>
<dbReference type="AlphaFoldDB" id="A0A158AIH6"/>